<accession>A0AA43XJ97</accession>
<dbReference type="Proteomes" id="UP000449710">
    <property type="component" value="Unassembled WGS sequence"/>
</dbReference>
<dbReference type="Pfam" id="PF00581">
    <property type="entry name" value="Rhodanese"/>
    <property type="match status" value="1"/>
</dbReference>
<protein>
    <submittedName>
        <fullName evidence="2">Rhodanese-like domain-containing protein</fullName>
    </submittedName>
</protein>
<dbReference type="InterPro" id="IPR050229">
    <property type="entry name" value="GlpE_sulfurtransferase"/>
</dbReference>
<dbReference type="RefSeq" id="WP_160718577.1">
    <property type="nucleotide sequence ID" value="NZ_SUMG01000002.1"/>
</dbReference>
<dbReference type="EMBL" id="SUMG01000002">
    <property type="protein sequence ID" value="NBG87264.1"/>
    <property type="molecule type" value="Genomic_DNA"/>
</dbReference>
<dbReference type="SMART" id="SM00450">
    <property type="entry name" value="RHOD"/>
    <property type="match status" value="1"/>
</dbReference>
<dbReference type="Gene3D" id="3.40.250.10">
    <property type="entry name" value="Rhodanese-like domain"/>
    <property type="match status" value="1"/>
</dbReference>
<evidence type="ECO:0000259" key="1">
    <source>
        <dbReference type="PROSITE" id="PS50206"/>
    </source>
</evidence>
<dbReference type="PANTHER" id="PTHR43031">
    <property type="entry name" value="FAD-DEPENDENT OXIDOREDUCTASE"/>
    <property type="match status" value="1"/>
</dbReference>
<reference evidence="2 3" key="1">
    <citation type="submission" date="2019-04" db="EMBL/GenBank/DDBJ databases">
        <title>Isachenkonia alkalipeptolytica gen. nov. sp. nov. a new anaerobic, alkiliphilic organothrophic bacterium capable to reduce synthesized ferrihydrite isolated from a soda lake.</title>
        <authorList>
            <person name="Toshchakov S.V."/>
            <person name="Zavarzina D.G."/>
            <person name="Zhilina T.N."/>
            <person name="Kostrikina N.A."/>
            <person name="Kublanov I.V."/>
        </authorList>
    </citation>
    <scope>NUCLEOTIDE SEQUENCE [LARGE SCALE GENOMIC DNA]</scope>
    <source>
        <strain evidence="2 3">Z-1701</strain>
    </source>
</reference>
<proteinExistence type="predicted"/>
<feature type="domain" description="Rhodanese" evidence="1">
    <location>
        <begin position="48"/>
        <end position="136"/>
    </location>
</feature>
<dbReference type="InterPro" id="IPR001763">
    <property type="entry name" value="Rhodanese-like_dom"/>
</dbReference>
<name>A0AA43XJ97_9CLOT</name>
<evidence type="ECO:0000313" key="3">
    <source>
        <dbReference type="Proteomes" id="UP000449710"/>
    </source>
</evidence>
<comment type="caution">
    <text evidence="2">The sequence shown here is derived from an EMBL/GenBank/DDBJ whole genome shotgun (WGS) entry which is preliminary data.</text>
</comment>
<dbReference type="CDD" id="cd00158">
    <property type="entry name" value="RHOD"/>
    <property type="match status" value="1"/>
</dbReference>
<gene>
    <name evidence="2" type="ORF">ISALK_02000</name>
</gene>
<dbReference type="AlphaFoldDB" id="A0AA43XJ97"/>
<sequence length="136" mass="15675">MAKPIQESSSEEYVIDRDQPNIENYFEELPANDNLISPEELWGIVENDHQGYYILDIRREEDFLQGHIEGSDHIWWYDVGESLEELPEEKRIVVVCYTGQSSGQVVGILKAMGYDAYSLLDGMDRGWEAEGYPLVQ</sequence>
<evidence type="ECO:0000313" key="2">
    <source>
        <dbReference type="EMBL" id="NBG87264.1"/>
    </source>
</evidence>
<organism evidence="2 3">
    <name type="scientific">Isachenkonia alkalipeptolytica</name>
    <dbReference type="NCBI Taxonomy" id="2565777"/>
    <lineage>
        <taxon>Bacteria</taxon>
        <taxon>Bacillati</taxon>
        <taxon>Bacillota</taxon>
        <taxon>Clostridia</taxon>
        <taxon>Eubacteriales</taxon>
        <taxon>Clostridiaceae</taxon>
        <taxon>Isachenkonia</taxon>
    </lineage>
</organism>
<keyword evidence="3" id="KW-1185">Reference proteome</keyword>
<dbReference type="SUPFAM" id="SSF52821">
    <property type="entry name" value="Rhodanese/Cell cycle control phosphatase"/>
    <property type="match status" value="1"/>
</dbReference>
<dbReference type="PROSITE" id="PS50206">
    <property type="entry name" value="RHODANESE_3"/>
    <property type="match status" value="1"/>
</dbReference>
<dbReference type="InterPro" id="IPR036873">
    <property type="entry name" value="Rhodanese-like_dom_sf"/>
</dbReference>
<dbReference type="PANTHER" id="PTHR43031:SF1">
    <property type="entry name" value="PYRIDINE NUCLEOTIDE-DISULPHIDE OXIDOREDUCTASE"/>
    <property type="match status" value="1"/>
</dbReference>